<comment type="catalytic activity">
    <reaction evidence="1 7">
        <text>Thiol-dependent hydrolysis of ester, thioester, amide, peptide and isopeptide bonds formed by the C-terminal Gly of ubiquitin (a 76-residue protein attached to proteins as an intracellular targeting signal).</text>
        <dbReference type="EC" id="3.4.19.12"/>
    </reaction>
</comment>
<comment type="caution">
    <text evidence="6">Lacks conserved residue(s) required for the propagation of feature annotation.</text>
</comment>
<dbReference type="InterPro" id="IPR036959">
    <property type="entry name" value="Peptidase_C12_UCH_sf"/>
</dbReference>
<dbReference type="EC" id="3.4.19.12" evidence="7"/>
<evidence type="ECO:0000256" key="1">
    <source>
        <dbReference type="ARBA" id="ARBA00000707"/>
    </source>
</evidence>
<evidence type="ECO:0000256" key="3">
    <source>
        <dbReference type="ARBA" id="ARBA00022786"/>
    </source>
</evidence>
<dbReference type="CDD" id="cd09616">
    <property type="entry name" value="Peptidase_C12_UCH_L1_L3"/>
    <property type="match status" value="1"/>
</dbReference>
<reference evidence="9" key="1">
    <citation type="journal article" date="2023" name="Mol. Phylogenet. Evol.">
        <title>Genome-scale phylogeny and comparative genomics of the fungal order Sordariales.</title>
        <authorList>
            <person name="Hensen N."/>
            <person name="Bonometti L."/>
            <person name="Westerberg I."/>
            <person name="Brannstrom I.O."/>
            <person name="Guillou S."/>
            <person name="Cros-Aarteil S."/>
            <person name="Calhoun S."/>
            <person name="Haridas S."/>
            <person name="Kuo A."/>
            <person name="Mondo S."/>
            <person name="Pangilinan J."/>
            <person name="Riley R."/>
            <person name="LaButti K."/>
            <person name="Andreopoulos B."/>
            <person name="Lipzen A."/>
            <person name="Chen C."/>
            <person name="Yan M."/>
            <person name="Daum C."/>
            <person name="Ng V."/>
            <person name="Clum A."/>
            <person name="Steindorff A."/>
            <person name="Ohm R.A."/>
            <person name="Martin F."/>
            <person name="Silar P."/>
            <person name="Natvig D.O."/>
            <person name="Lalanne C."/>
            <person name="Gautier V."/>
            <person name="Ament-Velasquez S.L."/>
            <person name="Kruys A."/>
            <person name="Hutchinson M.I."/>
            <person name="Powell A.J."/>
            <person name="Barry K."/>
            <person name="Miller A.N."/>
            <person name="Grigoriev I.V."/>
            <person name="Debuchy R."/>
            <person name="Gladieux P."/>
            <person name="Hiltunen Thoren M."/>
            <person name="Johannesson H."/>
        </authorList>
    </citation>
    <scope>NUCLEOTIDE SEQUENCE</scope>
    <source>
        <strain evidence="9">CBS 118394</strain>
    </source>
</reference>
<dbReference type="EMBL" id="JAUEDM010000004">
    <property type="protein sequence ID" value="KAK3319378.1"/>
    <property type="molecule type" value="Genomic_DNA"/>
</dbReference>
<gene>
    <name evidence="9" type="ORF">B0H66DRAFT_478073</name>
</gene>
<comment type="caution">
    <text evidence="9">The sequence shown here is derived from an EMBL/GenBank/DDBJ whole genome shotgun (WGS) entry which is preliminary data.</text>
</comment>
<evidence type="ECO:0000256" key="2">
    <source>
        <dbReference type="ARBA" id="ARBA00022670"/>
    </source>
</evidence>
<evidence type="ECO:0000313" key="9">
    <source>
        <dbReference type="EMBL" id="KAK3319378.1"/>
    </source>
</evidence>
<evidence type="ECO:0000256" key="6">
    <source>
        <dbReference type="PROSITE-ProRule" id="PRU01393"/>
    </source>
</evidence>
<feature type="domain" description="UCH catalytic" evidence="8">
    <location>
        <begin position="1"/>
        <end position="236"/>
    </location>
</feature>
<evidence type="ECO:0000259" key="8">
    <source>
        <dbReference type="PROSITE" id="PS52048"/>
    </source>
</evidence>
<keyword evidence="4 7" id="KW-0378">Hydrolase</keyword>
<sequence length="243" mass="26975">MDGYWLENHPEVMNELAAKLGLSPDLEWYDVYSLDEPELQHIPRPVLALLVIIPWTPAWGHDRAAEDATMPDTYQGFGLEEPVIWFKQTIGNACGSYGLLHGVINGPAKEFILPGSELENIRREAVGLKMEERAEMLYDHKGFERAHKAVEEGGDTIVREDHEGGHFVAFVKTDDGKLWELEGGRNGPIVRGELGEGEDVLSQRALGMGLRRIIELEKGDGPDGGDLRFSCLALARKADSDSE</sequence>
<name>A0AAE0I671_9PEZI</name>
<dbReference type="PANTHER" id="PTHR10589:SF41">
    <property type="entry name" value="UBIQUITIN CARBOXYL-TERMINAL HYDROLASE"/>
    <property type="match status" value="1"/>
</dbReference>
<organism evidence="9 10">
    <name type="scientific">Apodospora peruviana</name>
    <dbReference type="NCBI Taxonomy" id="516989"/>
    <lineage>
        <taxon>Eukaryota</taxon>
        <taxon>Fungi</taxon>
        <taxon>Dikarya</taxon>
        <taxon>Ascomycota</taxon>
        <taxon>Pezizomycotina</taxon>
        <taxon>Sordariomycetes</taxon>
        <taxon>Sordariomycetidae</taxon>
        <taxon>Sordariales</taxon>
        <taxon>Lasiosphaeriaceae</taxon>
        <taxon>Apodospora</taxon>
    </lineage>
</organism>
<dbReference type="GO" id="GO:0016579">
    <property type="term" value="P:protein deubiquitination"/>
    <property type="evidence" value="ECO:0007669"/>
    <property type="project" value="TreeGrafter"/>
</dbReference>
<dbReference type="SUPFAM" id="SSF54001">
    <property type="entry name" value="Cysteine proteinases"/>
    <property type="match status" value="1"/>
</dbReference>
<reference evidence="9" key="2">
    <citation type="submission" date="2023-06" db="EMBL/GenBank/DDBJ databases">
        <authorList>
            <consortium name="Lawrence Berkeley National Laboratory"/>
            <person name="Haridas S."/>
            <person name="Hensen N."/>
            <person name="Bonometti L."/>
            <person name="Westerberg I."/>
            <person name="Brannstrom I.O."/>
            <person name="Guillou S."/>
            <person name="Cros-Aarteil S."/>
            <person name="Calhoun S."/>
            <person name="Kuo A."/>
            <person name="Mondo S."/>
            <person name="Pangilinan J."/>
            <person name="Riley R."/>
            <person name="Labutti K."/>
            <person name="Andreopoulos B."/>
            <person name="Lipzen A."/>
            <person name="Chen C."/>
            <person name="Yanf M."/>
            <person name="Daum C."/>
            <person name="Ng V."/>
            <person name="Clum A."/>
            <person name="Steindorff A."/>
            <person name="Ohm R."/>
            <person name="Martin F."/>
            <person name="Silar P."/>
            <person name="Natvig D."/>
            <person name="Lalanne C."/>
            <person name="Gautier V."/>
            <person name="Ament-Velasquez S.L."/>
            <person name="Kruys A."/>
            <person name="Hutchinson M.I."/>
            <person name="Powell A.J."/>
            <person name="Barry K."/>
            <person name="Miller A.N."/>
            <person name="Grigoriev I.V."/>
            <person name="Debuchy R."/>
            <person name="Gladieux P."/>
            <person name="Thoren M.H."/>
            <person name="Johannesson H."/>
        </authorList>
    </citation>
    <scope>NUCLEOTIDE SEQUENCE</scope>
    <source>
        <strain evidence="9">CBS 118394</strain>
    </source>
</reference>
<dbReference type="PANTHER" id="PTHR10589">
    <property type="entry name" value="UBIQUITIN CARBOXYL-TERMINAL HYDROLASE"/>
    <property type="match status" value="1"/>
</dbReference>
<evidence type="ECO:0000256" key="7">
    <source>
        <dbReference type="RuleBase" id="RU361215"/>
    </source>
</evidence>
<keyword evidence="3 7" id="KW-0833">Ubl conjugation pathway</keyword>
<dbReference type="InterPro" id="IPR038765">
    <property type="entry name" value="Papain-like_cys_pep_sf"/>
</dbReference>
<dbReference type="Gene3D" id="3.40.532.10">
    <property type="entry name" value="Peptidase C12, ubiquitin carboxyl-terminal hydrolase"/>
    <property type="match status" value="1"/>
</dbReference>
<evidence type="ECO:0000256" key="4">
    <source>
        <dbReference type="ARBA" id="ARBA00022801"/>
    </source>
</evidence>
<dbReference type="AlphaFoldDB" id="A0AAE0I671"/>
<dbReference type="GO" id="GO:0006511">
    <property type="term" value="P:ubiquitin-dependent protein catabolic process"/>
    <property type="evidence" value="ECO:0007669"/>
    <property type="project" value="UniProtKB-UniRule"/>
</dbReference>
<dbReference type="GO" id="GO:0004843">
    <property type="term" value="F:cysteine-type deubiquitinase activity"/>
    <property type="evidence" value="ECO:0007669"/>
    <property type="project" value="UniProtKB-EC"/>
</dbReference>
<evidence type="ECO:0000313" key="10">
    <source>
        <dbReference type="Proteomes" id="UP001283341"/>
    </source>
</evidence>
<accession>A0AAE0I671</accession>
<evidence type="ECO:0000256" key="5">
    <source>
        <dbReference type="ARBA" id="ARBA00022807"/>
    </source>
</evidence>
<protein>
    <recommendedName>
        <fullName evidence="7">Ubiquitin carboxyl-terminal hydrolase</fullName>
        <ecNumber evidence="7">3.4.19.12</ecNumber>
    </recommendedName>
</protein>
<keyword evidence="2 7" id="KW-0645">Protease</keyword>
<dbReference type="PROSITE" id="PS52048">
    <property type="entry name" value="UCH_DOMAIN"/>
    <property type="match status" value="1"/>
</dbReference>
<dbReference type="Proteomes" id="UP001283341">
    <property type="component" value="Unassembled WGS sequence"/>
</dbReference>
<proteinExistence type="inferred from homology"/>
<comment type="similarity">
    <text evidence="6 7">Belongs to the peptidase C12 family.</text>
</comment>
<dbReference type="PRINTS" id="PR00707">
    <property type="entry name" value="UBCTHYDRLASE"/>
</dbReference>
<dbReference type="InterPro" id="IPR001578">
    <property type="entry name" value="Peptidase_C12_UCH"/>
</dbReference>
<dbReference type="GO" id="GO:0005737">
    <property type="term" value="C:cytoplasm"/>
    <property type="evidence" value="ECO:0007669"/>
    <property type="project" value="TreeGrafter"/>
</dbReference>
<keyword evidence="5 7" id="KW-0788">Thiol protease</keyword>
<keyword evidence="10" id="KW-1185">Reference proteome</keyword>
<dbReference type="Pfam" id="PF01088">
    <property type="entry name" value="Peptidase_C12"/>
    <property type="match status" value="1"/>
</dbReference>